<keyword evidence="4" id="KW-0812">Transmembrane</keyword>
<reference evidence="5" key="2">
    <citation type="submission" date="2025-09" db="UniProtKB">
        <authorList>
            <consortium name="Ensembl"/>
        </authorList>
    </citation>
    <scope>IDENTIFICATION</scope>
</reference>
<dbReference type="Proteomes" id="UP000694388">
    <property type="component" value="Unplaced"/>
</dbReference>
<keyword evidence="6" id="KW-1185">Reference proteome</keyword>
<keyword evidence="4" id="KW-1133">Transmembrane helix</keyword>
<reference evidence="5" key="1">
    <citation type="submission" date="2025-08" db="UniProtKB">
        <authorList>
            <consortium name="Ensembl"/>
        </authorList>
    </citation>
    <scope>IDENTIFICATION</scope>
</reference>
<evidence type="ECO:0000256" key="3">
    <source>
        <dbReference type="ARBA" id="ARBA00023319"/>
    </source>
</evidence>
<evidence type="ECO:0000256" key="2">
    <source>
        <dbReference type="ARBA" id="ARBA00023180"/>
    </source>
</evidence>
<keyword evidence="3" id="KW-0393">Immunoglobulin domain</keyword>
<dbReference type="InterPro" id="IPR035897">
    <property type="entry name" value="Toll_tir_struct_dom_sf"/>
</dbReference>
<dbReference type="Gene3D" id="3.40.50.10140">
    <property type="entry name" value="Toll/interleukin-1 receptor homology (TIR) domain"/>
    <property type="match status" value="1"/>
</dbReference>
<dbReference type="SUPFAM" id="SSF52200">
    <property type="entry name" value="Toll/Interleukin receptor TIR domain"/>
    <property type="match status" value="1"/>
</dbReference>
<evidence type="ECO:0000256" key="1">
    <source>
        <dbReference type="ARBA" id="ARBA00023157"/>
    </source>
</evidence>
<evidence type="ECO:0000313" key="6">
    <source>
        <dbReference type="Proteomes" id="UP000694388"/>
    </source>
</evidence>
<accession>A0A8C4R361</accession>
<name>A0A8C4R361_EPTBU</name>
<dbReference type="PRINTS" id="PR01537">
    <property type="entry name" value="INTRLKN1R1F"/>
</dbReference>
<keyword evidence="2" id="KW-0325">Glycoprotein</keyword>
<dbReference type="PANTHER" id="PTHR11890">
    <property type="entry name" value="INTERLEUKIN-1 RECEPTOR FAMILY MEMBER"/>
    <property type="match status" value="1"/>
</dbReference>
<dbReference type="PANTHER" id="PTHR11890:SF44">
    <property type="entry name" value="X-LINKED INTERLEUKIN-1 RECEPTOR ACCESSORY PROTEIN-LIKE 2"/>
    <property type="match status" value="1"/>
</dbReference>
<evidence type="ECO:0000313" key="5">
    <source>
        <dbReference type="Ensembl" id="ENSEBUP00000024223.1"/>
    </source>
</evidence>
<dbReference type="Gene3D" id="2.60.40.10">
    <property type="entry name" value="Immunoglobulins"/>
    <property type="match status" value="1"/>
</dbReference>
<feature type="transmembrane region" description="Helical" evidence="4">
    <location>
        <begin position="146"/>
        <end position="167"/>
    </location>
</feature>
<dbReference type="InterPro" id="IPR015621">
    <property type="entry name" value="IL-1_rcpt_fam"/>
</dbReference>
<proteinExistence type="predicted"/>
<keyword evidence="1" id="KW-1015">Disulfide bond</keyword>
<dbReference type="AlphaFoldDB" id="A0A8C4R361"/>
<protein>
    <submittedName>
        <fullName evidence="5">Uncharacterized protein</fullName>
    </submittedName>
</protein>
<keyword evidence="4" id="KW-0472">Membrane</keyword>
<sequence>MDGGKQLVMGYWVTKSDFMFSFFFLNGTPGKPLRLICQARYTIAGMLKPLVWWLIDRNFSTDSHITGITEDNDSTIVNKTGGYETVEQGLNIIKVEQIHLSVNFTCIALNGRGFTSGSVSLYENNDTRKTDREGSWKYRDQVKKTWIWEVVGTISTLITLFTLGYALRFDIILFYRHYLAQEPPPDGKRFDACIVTALDATQAELNFALQELPEALEKRLCYSLWINARNANSCQYMEGLRSALSLSRRLIVVLGPHCVIKSNMSHHGIDAILNTVLDKGNPPSLMIFVCPLPRGTAHSLIKRPILQRAFKELPVLCWEEEKPMLCSSFWSRLHCFLPHQRTSAQKQDWQQFGDEE</sequence>
<dbReference type="Ensembl" id="ENSEBUT00000024799.1">
    <property type="protein sequence ID" value="ENSEBUP00000024223.1"/>
    <property type="gene ID" value="ENSEBUG00000014926.1"/>
</dbReference>
<evidence type="ECO:0000256" key="4">
    <source>
        <dbReference type="SAM" id="Phobius"/>
    </source>
</evidence>
<organism evidence="5 6">
    <name type="scientific">Eptatretus burgeri</name>
    <name type="common">Inshore hagfish</name>
    <dbReference type="NCBI Taxonomy" id="7764"/>
    <lineage>
        <taxon>Eukaryota</taxon>
        <taxon>Metazoa</taxon>
        <taxon>Chordata</taxon>
        <taxon>Craniata</taxon>
        <taxon>Vertebrata</taxon>
        <taxon>Cyclostomata</taxon>
        <taxon>Myxini</taxon>
        <taxon>Myxiniformes</taxon>
        <taxon>Myxinidae</taxon>
        <taxon>Eptatretinae</taxon>
        <taxon>Eptatretus</taxon>
    </lineage>
</organism>
<dbReference type="InterPro" id="IPR013783">
    <property type="entry name" value="Ig-like_fold"/>
</dbReference>